<gene>
    <name evidence="8" type="ORF">A3843_09075</name>
</gene>
<proteinExistence type="inferred from homology"/>
<protein>
    <recommendedName>
        <fullName evidence="10">Outer membrane efflux protein BepC</fullName>
    </recommendedName>
</protein>
<dbReference type="GO" id="GO:0009279">
    <property type="term" value="C:cell outer membrane"/>
    <property type="evidence" value="ECO:0007669"/>
    <property type="project" value="UniProtKB-SubCell"/>
</dbReference>
<evidence type="ECO:0000256" key="1">
    <source>
        <dbReference type="ARBA" id="ARBA00004442"/>
    </source>
</evidence>
<comment type="caution">
    <text evidence="8">The sequence shown here is derived from an EMBL/GenBank/DDBJ whole genome shotgun (WGS) entry which is preliminary data.</text>
</comment>
<dbReference type="Proteomes" id="UP000185783">
    <property type="component" value="Unassembled WGS sequence"/>
</dbReference>
<accession>A0A1U7JIJ9</accession>
<dbReference type="GO" id="GO:0015288">
    <property type="term" value="F:porin activity"/>
    <property type="evidence" value="ECO:0007669"/>
    <property type="project" value="TreeGrafter"/>
</dbReference>
<dbReference type="PROSITE" id="PS51257">
    <property type="entry name" value="PROKAR_LIPOPROTEIN"/>
    <property type="match status" value="1"/>
</dbReference>
<evidence type="ECO:0000313" key="8">
    <source>
        <dbReference type="EMBL" id="OKL44525.1"/>
    </source>
</evidence>
<dbReference type="RefSeq" id="WP_051268842.1">
    <property type="nucleotide sequence ID" value="NZ_LVVZ01000014.1"/>
</dbReference>
<evidence type="ECO:0000256" key="6">
    <source>
        <dbReference type="ARBA" id="ARBA00023136"/>
    </source>
</evidence>
<dbReference type="EMBL" id="LVVZ01000014">
    <property type="protein sequence ID" value="OKL44525.1"/>
    <property type="molecule type" value="Genomic_DNA"/>
</dbReference>
<dbReference type="STRING" id="197461.A3843_09075"/>
<evidence type="ECO:0000256" key="4">
    <source>
        <dbReference type="ARBA" id="ARBA00022452"/>
    </source>
</evidence>
<dbReference type="GO" id="GO:0015562">
    <property type="term" value="F:efflux transmembrane transporter activity"/>
    <property type="evidence" value="ECO:0007669"/>
    <property type="project" value="InterPro"/>
</dbReference>
<keyword evidence="6" id="KW-0472">Membrane</keyword>
<sequence length="481" mass="53504">MPFARLRYWAMAASVVATGCLVFGAISGPASALSLQQAVQETIANDPDILAAEENREAIEFELRQARGLYLPQIDVESSIGARRLDNDSRRAAGEEGTALFPRDIGVSLNQTLFDGFGRDAEVERQASRVDGASYRVYERSEFIGLQVTREFIEVLLQDAIIKEARKNVAFHRAIIADIREGVNSGTLTSADLEQGIERLLGAESRVIEAQEQRAIATIRLQRYVNRPVHGVGGLPSLGHFVPQSRAQAVALARQHNPLILLATADIDTAAAELKSAKSSFYPRIDLEGLARTGEDIDGDDDRTSDLQVRLALRWNIYRGGIDSADVQEQIRRLGEARKLRDLSVREVEQNVRAAWITRTKQRALQRKLEEQAAANNDVVTSYREQFRIGLRSLLDLLDAQNTRFNTNVLVHTSRFAAAFADYRVVAATGRLLDALHTAKPPQAEAFARAEAHVPPPPKPKDLKRKDPYFGRIEYFRSDLD</sequence>
<evidence type="ECO:0000256" key="3">
    <source>
        <dbReference type="ARBA" id="ARBA00022448"/>
    </source>
</evidence>
<dbReference type="SUPFAM" id="SSF56954">
    <property type="entry name" value="Outer membrane efflux proteins (OEP)"/>
    <property type="match status" value="1"/>
</dbReference>
<evidence type="ECO:0000256" key="2">
    <source>
        <dbReference type="ARBA" id="ARBA00007613"/>
    </source>
</evidence>
<comment type="similarity">
    <text evidence="2">Belongs to the outer membrane factor (OMF) (TC 1.B.17) family.</text>
</comment>
<dbReference type="InterPro" id="IPR051906">
    <property type="entry name" value="TolC-like"/>
</dbReference>
<name>A0A1U7JIJ9_9HYPH</name>
<keyword evidence="7" id="KW-0998">Cell outer membrane</keyword>
<evidence type="ECO:0000313" key="9">
    <source>
        <dbReference type="Proteomes" id="UP000185783"/>
    </source>
</evidence>
<dbReference type="Pfam" id="PF02321">
    <property type="entry name" value="OEP"/>
    <property type="match status" value="2"/>
</dbReference>
<organism evidence="8 9">
    <name type="scientific">Pseudovibrio exalbescens</name>
    <dbReference type="NCBI Taxonomy" id="197461"/>
    <lineage>
        <taxon>Bacteria</taxon>
        <taxon>Pseudomonadati</taxon>
        <taxon>Pseudomonadota</taxon>
        <taxon>Alphaproteobacteria</taxon>
        <taxon>Hyphomicrobiales</taxon>
        <taxon>Stappiaceae</taxon>
        <taxon>Pseudovibrio</taxon>
    </lineage>
</organism>
<evidence type="ECO:0000256" key="7">
    <source>
        <dbReference type="ARBA" id="ARBA00023237"/>
    </source>
</evidence>
<keyword evidence="4" id="KW-1134">Transmembrane beta strand</keyword>
<dbReference type="AlphaFoldDB" id="A0A1U7JIJ9"/>
<keyword evidence="3" id="KW-0813">Transport</keyword>
<reference evidence="8 9" key="1">
    <citation type="submission" date="2016-03" db="EMBL/GenBank/DDBJ databases">
        <title>Genome sequence of Nesiotobacter sp. nov., a moderately halophilic alphaproteobacterium isolated from the Yellow Sea, China.</title>
        <authorList>
            <person name="Zhang G."/>
            <person name="Zhang R."/>
        </authorList>
    </citation>
    <scope>NUCLEOTIDE SEQUENCE [LARGE SCALE GENOMIC DNA]</scope>
    <source>
        <strain evidence="8 9">WB1-6</strain>
    </source>
</reference>
<dbReference type="OrthoDB" id="9814637at2"/>
<comment type="subcellular location">
    <subcellularLocation>
        <location evidence="1">Cell outer membrane</location>
    </subcellularLocation>
</comment>
<dbReference type="PANTHER" id="PTHR30026:SF22">
    <property type="entry name" value="OUTER MEMBRANE EFFLUX PROTEIN"/>
    <property type="match status" value="1"/>
</dbReference>
<dbReference type="Gene3D" id="1.20.1600.10">
    <property type="entry name" value="Outer membrane efflux proteins (OEP)"/>
    <property type="match status" value="1"/>
</dbReference>
<dbReference type="NCBIfam" id="TIGR01844">
    <property type="entry name" value="type_I_sec_TolC"/>
    <property type="match status" value="1"/>
</dbReference>
<dbReference type="InterPro" id="IPR003423">
    <property type="entry name" value="OMP_efflux"/>
</dbReference>
<dbReference type="GO" id="GO:1990281">
    <property type="term" value="C:efflux pump complex"/>
    <property type="evidence" value="ECO:0007669"/>
    <property type="project" value="TreeGrafter"/>
</dbReference>
<evidence type="ECO:0008006" key="10">
    <source>
        <dbReference type="Google" id="ProtNLM"/>
    </source>
</evidence>
<keyword evidence="9" id="KW-1185">Reference proteome</keyword>
<keyword evidence="5" id="KW-0812">Transmembrane</keyword>
<dbReference type="PANTHER" id="PTHR30026">
    <property type="entry name" value="OUTER MEMBRANE PROTEIN TOLC"/>
    <property type="match status" value="1"/>
</dbReference>
<evidence type="ECO:0000256" key="5">
    <source>
        <dbReference type="ARBA" id="ARBA00022692"/>
    </source>
</evidence>
<dbReference type="InterPro" id="IPR010130">
    <property type="entry name" value="T1SS_OMP_TolC"/>
</dbReference>